<dbReference type="RefSeq" id="XP_008074332.1">
    <property type="nucleotide sequence ID" value="XM_008076141.1"/>
</dbReference>
<dbReference type="GeneID" id="19879193"/>
<sequence>MPPITPILHSIAESNELPLANINSTVSSNIINAVDHSTSLLTTSLTATEDTPVFQKLFDFETYEQDGLAARHLINLLLLSIVINLVVATCCFCCFGCLCGCCGMFKSLRRLFCCCVVTKCRQYGAEDREKTKKLKWKKRCRKHKAYKITK</sequence>
<name>L2GU98_VAVCU</name>
<keyword evidence="3" id="KW-1185">Reference proteome</keyword>
<keyword evidence="1" id="KW-1133">Transmembrane helix</keyword>
<reference evidence="3" key="1">
    <citation type="submission" date="2011-03" db="EMBL/GenBank/DDBJ databases">
        <title>The genome sequence of Vavraia culicis strain floridensis.</title>
        <authorList>
            <consortium name="The Broad Institute Genome Sequencing Platform"/>
            <person name="Cuomo C."/>
            <person name="Becnel J."/>
            <person name="Sanscrainte N."/>
            <person name="Young S.K."/>
            <person name="Zeng Q."/>
            <person name="Gargeya S."/>
            <person name="Fitzgerald M."/>
            <person name="Haas B."/>
            <person name="Abouelleil A."/>
            <person name="Alvarado L."/>
            <person name="Arachchi H.M."/>
            <person name="Berlin A."/>
            <person name="Chapman S.B."/>
            <person name="Gearin G."/>
            <person name="Goldberg J."/>
            <person name="Griggs A."/>
            <person name="Gujja S."/>
            <person name="Hansen M."/>
            <person name="Heiman D."/>
            <person name="Howarth C."/>
            <person name="Larimer J."/>
            <person name="Lui A."/>
            <person name="MacDonald P.J.P."/>
            <person name="McCowen C."/>
            <person name="Montmayeur A."/>
            <person name="Murphy C."/>
            <person name="Neiman D."/>
            <person name="Pearson M."/>
            <person name="Priest M."/>
            <person name="Roberts A."/>
            <person name="Saif S."/>
            <person name="Shea T."/>
            <person name="Sisk P."/>
            <person name="Stolte C."/>
            <person name="Sykes S."/>
            <person name="Wortman J."/>
            <person name="Nusbaum C."/>
            <person name="Birren B."/>
        </authorList>
    </citation>
    <scope>NUCLEOTIDE SEQUENCE [LARGE SCALE GENOMIC DNA]</scope>
    <source>
        <strain evidence="3">floridensis</strain>
    </source>
</reference>
<keyword evidence="1" id="KW-0812">Transmembrane</keyword>
<accession>L2GU98</accession>
<dbReference type="InParanoid" id="L2GU98"/>
<gene>
    <name evidence="2" type="ORF">VCUG_01314</name>
</gene>
<dbReference type="Proteomes" id="UP000011081">
    <property type="component" value="Unassembled WGS sequence"/>
</dbReference>
<feature type="transmembrane region" description="Helical" evidence="1">
    <location>
        <begin position="76"/>
        <end position="101"/>
    </location>
</feature>
<dbReference type="EMBL" id="GL877422">
    <property type="protein sequence ID" value="ELA47214.1"/>
    <property type="molecule type" value="Genomic_DNA"/>
</dbReference>
<dbReference type="AlphaFoldDB" id="L2GU98"/>
<dbReference type="HOGENOM" id="CLU_1741949_0_0_1"/>
<proteinExistence type="predicted"/>
<keyword evidence="1" id="KW-0472">Membrane</keyword>
<evidence type="ECO:0000313" key="2">
    <source>
        <dbReference type="EMBL" id="ELA47214.1"/>
    </source>
</evidence>
<protein>
    <submittedName>
        <fullName evidence="2">Uncharacterized protein</fullName>
    </submittedName>
</protein>
<evidence type="ECO:0000256" key="1">
    <source>
        <dbReference type="SAM" id="Phobius"/>
    </source>
</evidence>
<organism evidence="2 3">
    <name type="scientific">Vavraia culicis (isolate floridensis)</name>
    <name type="common">Microsporidian parasite</name>
    <dbReference type="NCBI Taxonomy" id="948595"/>
    <lineage>
        <taxon>Eukaryota</taxon>
        <taxon>Fungi</taxon>
        <taxon>Fungi incertae sedis</taxon>
        <taxon>Microsporidia</taxon>
        <taxon>Pleistophoridae</taxon>
        <taxon>Vavraia</taxon>
    </lineage>
</organism>
<dbReference type="VEuPathDB" id="MicrosporidiaDB:VCUG_01314"/>
<evidence type="ECO:0000313" key="3">
    <source>
        <dbReference type="Proteomes" id="UP000011081"/>
    </source>
</evidence>